<dbReference type="Proteomes" id="UP000632138">
    <property type="component" value="Unassembled WGS sequence"/>
</dbReference>
<sequence>MDAWEMPANLLERDKGWPPFEEWLAELPEVVAGLAERWGLELGRPFQPGGTVSWVAPVPGDRVLKVSWMHDEARDEATALRVWEGRGTVRLLRSEVFGQTNALLLERCRPGTTLADALSPPDQDEVVASLLPRLWVEAPPGFQTLTAMADDWAGRVDPDRLPDRGLARAGLDVWRELPRTAVRETLLCTDLHPGNVLRAEREPWLIVDPKPYVGDPDYEPVQHMLNFHDRLLADPGGFADRMAHLLDLDAARVRLYLGARCVLETPRDPHLWTVVEALGGGF</sequence>
<reference evidence="1 2" key="1">
    <citation type="submission" date="2021-01" db="EMBL/GenBank/DDBJ databases">
        <title>Actinoplanes sp. nov. LDG1-06 isolated from lichen.</title>
        <authorList>
            <person name="Saeng-In P."/>
            <person name="Phongsopitanun W."/>
            <person name="Kanchanasin P."/>
            <person name="Yuki M."/>
            <person name="Kudo T."/>
            <person name="Ohkuma M."/>
            <person name="Tanasupawat S."/>
        </authorList>
    </citation>
    <scope>NUCLEOTIDE SEQUENCE [LARGE SCALE GENOMIC DNA]</scope>
    <source>
        <strain evidence="1 2">LDG1-06</strain>
    </source>
</reference>
<dbReference type="Pfam" id="PF04655">
    <property type="entry name" value="APH_6_hur"/>
    <property type="match status" value="1"/>
</dbReference>
<dbReference type="EMBL" id="JAENHP010000011">
    <property type="protein sequence ID" value="MBM2619573.1"/>
    <property type="molecule type" value="Genomic_DNA"/>
</dbReference>
<dbReference type="InterPro" id="IPR006748">
    <property type="entry name" value="NH2Glyco/OHUrea_AB-resist_kin"/>
</dbReference>
<keyword evidence="2" id="KW-1185">Reference proteome</keyword>
<evidence type="ECO:0000313" key="2">
    <source>
        <dbReference type="Proteomes" id="UP000632138"/>
    </source>
</evidence>
<name>A0ABS2AI91_9ACTN</name>
<organism evidence="1 2">
    <name type="scientific">Paractinoplanes ovalisporus</name>
    <dbReference type="NCBI Taxonomy" id="2810368"/>
    <lineage>
        <taxon>Bacteria</taxon>
        <taxon>Bacillati</taxon>
        <taxon>Actinomycetota</taxon>
        <taxon>Actinomycetes</taxon>
        <taxon>Micromonosporales</taxon>
        <taxon>Micromonosporaceae</taxon>
        <taxon>Paractinoplanes</taxon>
    </lineage>
</organism>
<accession>A0ABS2AI91</accession>
<dbReference type="SUPFAM" id="SSF56112">
    <property type="entry name" value="Protein kinase-like (PK-like)"/>
    <property type="match status" value="1"/>
</dbReference>
<protein>
    <submittedName>
        <fullName evidence="1">Aminoglycoside phosphotransferase</fullName>
    </submittedName>
</protein>
<dbReference type="RefSeq" id="WP_203379565.1">
    <property type="nucleotide sequence ID" value="NZ_JAENHP010000011.1"/>
</dbReference>
<dbReference type="InterPro" id="IPR011009">
    <property type="entry name" value="Kinase-like_dom_sf"/>
</dbReference>
<comment type="caution">
    <text evidence="1">The sequence shown here is derived from an EMBL/GenBank/DDBJ whole genome shotgun (WGS) entry which is preliminary data.</text>
</comment>
<evidence type="ECO:0000313" key="1">
    <source>
        <dbReference type="EMBL" id="MBM2619573.1"/>
    </source>
</evidence>
<gene>
    <name evidence="1" type="ORF">JIG36_28920</name>
</gene>
<proteinExistence type="predicted"/>